<evidence type="ECO:0000313" key="1">
    <source>
        <dbReference type="EnsemblPlants" id="TraesCSU02G022100.1"/>
    </source>
</evidence>
<dbReference type="Gramene" id="TraesCSU02G022100.1">
    <property type="protein sequence ID" value="TraesCSU02G022100.1"/>
    <property type="gene ID" value="TraesCSU02G022100"/>
</dbReference>
<reference evidence="1" key="1">
    <citation type="submission" date="2018-08" db="EMBL/GenBank/DDBJ databases">
        <authorList>
            <person name="Rossello M."/>
        </authorList>
    </citation>
    <scope>NUCLEOTIDE SEQUENCE [LARGE SCALE GENOMIC DNA]</scope>
    <source>
        <strain evidence="1">cv. Chinese Spring</strain>
    </source>
</reference>
<proteinExistence type="predicted"/>
<dbReference type="Gene3D" id="3.80.10.10">
    <property type="entry name" value="Ribonuclease Inhibitor"/>
    <property type="match status" value="1"/>
</dbReference>
<dbReference type="SUPFAM" id="SSF52047">
    <property type="entry name" value="RNI-like"/>
    <property type="match status" value="1"/>
</dbReference>
<dbReference type="OrthoDB" id="692734at2759"/>
<dbReference type="Gramene" id="TraesNOR2B03G01085020.1">
    <property type="protein sequence ID" value="TraesNOR2B03G01085020.1"/>
    <property type="gene ID" value="TraesNOR2B03G01085020"/>
</dbReference>
<protein>
    <recommendedName>
        <fullName evidence="3">FBD domain-containing protein</fullName>
    </recommendedName>
</protein>
<dbReference type="InterPro" id="IPR044997">
    <property type="entry name" value="F-box_plant"/>
</dbReference>
<accession>A0A3B6U3C7</accession>
<dbReference type="EnsemblPlants" id="TraesCSU02G022100.1">
    <property type="protein sequence ID" value="TraesCSU02G022100.1"/>
    <property type="gene ID" value="TraesCSU02G022100"/>
</dbReference>
<dbReference type="STRING" id="4565.A0A3B6U3C7"/>
<keyword evidence="2" id="KW-1185">Reference proteome</keyword>
<organism evidence="1">
    <name type="scientific">Triticum aestivum</name>
    <name type="common">Wheat</name>
    <dbReference type="NCBI Taxonomy" id="4565"/>
    <lineage>
        <taxon>Eukaryota</taxon>
        <taxon>Viridiplantae</taxon>
        <taxon>Streptophyta</taxon>
        <taxon>Embryophyta</taxon>
        <taxon>Tracheophyta</taxon>
        <taxon>Spermatophyta</taxon>
        <taxon>Magnoliopsida</taxon>
        <taxon>Liliopsida</taxon>
        <taxon>Poales</taxon>
        <taxon>Poaceae</taxon>
        <taxon>BOP clade</taxon>
        <taxon>Pooideae</taxon>
        <taxon>Triticodae</taxon>
        <taxon>Triticeae</taxon>
        <taxon>Triticinae</taxon>
        <taxon>Triticum</taxon>
    </lineage>
</organism>
<dbReference type="InterPro" id="IPR032675">
    <property type="entry name" value="LRR_dom_sf"/>
</dbReference>
<dbReference type="Gramene" id="TraesCAD_scaffold_040706_01G000100.1">
    <property type="protein sequence ID" value="TraesCAD_scaffold_040706_01G000100.1"/>
    <property type="gene ID" value="TraesCAD_scaffold_040706_01G000100"/>
</dbReference>
<dbReference type="Proteomes" id="UP000019116">
    <property type="component" value="Chromosome Un"/>
</dbReference>
<sequence length="356" mass="40766">MSFPHLSSIGRLVEGIVSLGNTEWLEFCISLPPTEPLGRAIEIGQEFMAFSRAYPVAFSWLTTLTLEYHDFGHSGITDLIRTCGRLRHLKLRVCRLLDLHSTLKIDVSCSQLQELEFIGFGCTRIKLVSVPKLRQVECYRWLFKNTPVRFGYVPELRGLVLSSKAKAWQEPFALSECLSTSTVARNLSKLTLCFGYQMIWIQPESPKQLVVMFRNLTSVRLFRIISECDLSWTLFILEAAPALQDMTLSRHSCVKTPEKSAEKTNVVWEPSKDLKHLNLKVLQIYGCEDEDKVRNYIRLVMERAVGLFIIQLYGESPCMYCDATNLERSDAEKTSRRWIKEQLTYGSSSSVEIIIC</sequence>
<dbReference type="AlphaFoldDB" id="A0A3B6U3C7"/>
<evidence type="ECO:0000313" key="2">
    <source>
        <dbReference type="Proteomes" id="UP000019116"/>
    </source>
</evidence>
<name>A0A3B6U3C7_WHEAT</name>
<reference evidence="1" key="2">
    <citation type="submission" date="2018-10" db="UniProtKB">
        <authorList>
            <consortium name="EnsemblPlants"/>
        </authorList>
    </citation>
    <scope>IDENTIFICATION</scope>
</reference>
<dbReference type="PANTHER" id="PTHR32153">
    <property type="entry name" value="OJ000223_09.16 PROTEIN"/>
    <property type="match status" value="1"/>
</dbReference>
<evidence type="ECO:0008006" key="3">
    <source>
        <dbReference type="Google" id="ProtNLM"/>
    </source>
</evidence>